<sequence>ELSQDSFSSQSNASASNQAMASSKSSQEDSMQTRPSSLPVSLLLRVLWLCDSRFHRCPAAL</sequence>
<dbReference type="KEGG" id="tng:GSTEN00000585G001"/>
<feature type="compositionally biased region" description="Low complexity" evidence="1">
    <location>
        <begin position="1"/>
        <end position="25"/>
    </location>
</feature>
<dbReference type="EMBL" id="CAAE01002981">
    <property type="protein sequence ID" value="CAF87679.1"/>
    <property type="molecule type" value="Genomic_DNA"/>
</dbReference>
<accession>Q4THF3</accession>
<protein>
    <submittedName>
        <fullName evidence="2">(spotted green pufferfish) hypothetical protein</fullName>
    </submittedName>
</protein>
<comment type="caution">
    <text evidence="2">The sequence shown here is derived from an EMBL/GenBank/DDBJ whole genome shotgun (WGS) entry which is preliminary data.</text>
</comment>
<proteinExistence type="predicted"/>
<name>Q4THF3_TETNG</name>
<dbReference type="AlphaFoldDB" id="Q4THF3"/>
<feature type="non-terminal residue" evidence="2">
    <location>
        <position position="1"/>
    </location>
</feature>
<organism evidence="2">
    <name type="scientific">Tetraodon nigroviridis</name>
    <name type="common">Spotted green pufferfish</name>
    <name type="synonym">Chelonodon nigroviridis</name>
    <dbReference type="NCBI Taxonomy" id="99883"/>
    <lineage>
        <taxon>Eukaryota</taxon>
        <taxon>Metazoa</taxon>
        <taxon>Chordata</taxon>
        <taxon>Craniata</taxon>
        <taxon>Vertebrata</taxon>
        <taxon>Euteleostomi</taxon>
        <taxon>Actinopterygii</taxon>
        <taxon>Neopterygii</taxon>
        <taxon>Teleostei</taxon>
        <taxon>Neoteleostei</taxon>
        <taxon>Acanthomorphata</taxon>
        <taxon>Eupercaria</taxon>
        <taxon>Tetraodontiformes</taxon>
        <taxon>Tetradontoidea</taxon>
        <taxon>Tetraodontidae</taxon>
        <taxon>Tetraodon</taxon>
    </lineage>
</organism>
<reference evidence="2" key="2">
    <citation type="submission" date="2004-02" db="EMBL/GenBank/DDBJ databases">
        <authorList>
            <consortium name="Genoscope"/>
            <consortium name="Whitehead Institute Centre for Genome Research"/>
        </authorList>
    </citation>
    <scope>NUCLEOTIDE SEQUENCE</scope>
</reference>
<evidence type="ECO:0000313" key="2">
    <source>
        <dbReference type="EMBL" id="CAF87679.1"/>
    </source>
</evidence>
<reference evidence="2" key="1">
    <citation type="journal article" date="2004" name="Nature">
        <title>Genome duplication in the teleost fish Tetraodon nigroviridis reveals the early vertebrate proto-karyotype.</title>
        <authorList>
            <person name="Jaillon O."/>
            <person name="Aury J.-M."/>
            <person name="Brunet F."/>
            <person name="Petit J.-L."/>
            <person name="Stange-Thomann N."/>
            <person name="Mauceli E."/>
            <person name="Bouneau L."/>
            <person name="Fischer C."/>
            <person name="Ozouf-Costaz C."/>
            <person name="Bernot A."/>
            <person name="Nicaud S."/>
            <person name="Jaffe D."/>
            <person name="Fisher S."/>
            <person name="Lutfalla G."/>
            <person name="Dossat C."/>
            <person name="Segurens B."/>
            <person name="Dasilva C."/>
            <person name="Salanoubat M."/>
            <person name="Levy M."/>
            <person name="Boudet N."/>
            <person name="Castellano S."/>
            <person name="Anthouard V."/>
            <person name="Jubin C."/>
            <person name="Castelli V."/>
            <person name="Katinka M."/>
            <person name="Vacherie B."/>
            <person name="Biemont C."/>
            <person name="Skalli Z."/>
            <person name="Cattolico L."/>
            <person name="Poulain J."/>
            <person name="De Berardinis V."/>
            <person name="Cruaud C."/>
            <person name="Duprat S."/>
            <person name="Brottier P."/>
            <person name="Coutanceau J.-P."/>
            <person name="Gouzy J."/>
            <person name="Parra G."/>
            <person name="Lardier G."/>
            <person name="Chapple C."/>
            <person name="McKernan K.J."/>
            <person name="McEwan P."/>
            <person name="Bosak S."/>
            <person name="Kellis M."/>
            <person name="Volff J.-N."/>
            <person name="Guigo R."/>
            <person name="Zody M.C."/>
            <person name="Mesirov J."/>
            <person name="Lindblad-Toh K."/>
            <person name="Birren B."/>
            <person name="Nusbaum C."/>
            <person name="Kahn D."/>
            <person name="Robinson-Rechavi M."/>
            <person name="Laudet V."/>
            <person name="Schachter V."/>
            <person name="Quetier F."/>
            <person name="Saurin W."/>
            <person name="Scarpelli C."/>
            <person name="Wincker P."/>
            <person name="Lander E.S."/>
            <person name="Weissenbach J."/>
            <person name="Roest Crollius H."/>
        </authorList>
    </citation>
    <scope>NUCLEOTIDE SEQUENCE [LARGE SCALE GENOMIC DNA]</scope>
</reference>
<gene>
    <name evidence="2" type="ORF">GSTENG00000585001</name>
</gene>
<evidence type="ECO:0000256" key="1">
    <source>
        <dbReference type="SAM" id="MobiDB-lite"/>
    </source>
</evidence>
<feature type="region of interest" description="Disordered" evidence="1">
    <location>
        <begin position="1"/>
        <end position="35"/>
    </location>
</feature>